<dbReference type="Pfam" id="PF01381">
    <property type="entry name" value="HTH_3"/>
    <property type="match status" value="1"/>
</dbReference>
<evidence type="ECO:0000256" key="1">
    <source>
        <dbReference type="ARBA" id="ARBA00023015"/>
    </source>
</evidence>
<dbReference type="GO" id="GO:0003677">
    <property type="term" value="F:DNA binding"/>
    <property type="evidence" value="ECO:0007669"/>
    <property type="project" value="UniProtKB-KW"/>
</dbReference>
<accession>A0A7Y8DR73</accession>
<protein>
    <submittedName>
        <fullName evidence="5">Helix-turn-helix transcriptional regulator</fullName>
    </submittedName>
</protein>
<reference evidence="5 6" key="1">
    <citation type="submission" date="2020-04" db="EMBL/GenBank/DDBJ databases">
        <title>Molecular characterization of pseudomonads from Agaricus bisporus reveal novel blotch 2 pathogens in Western Europe.</title>
        <authorList>
            <person name="Taparia T."/>
            <person name="Krijger M."/>
            <person name="Haynes E."/>
            <person name="Elpinstone J.G."/>
            <person name="Noble R."/>
            <person name="Van Der Wolf J."/>
        </authorList>
    </citation>
    <scope>NUCLEOTIDE SEQUENCE [LARGE SCALE GENOMIC DNA]</scope>
    <source>
        <strain evidence="5 6">IPO3746</strain>
    </source>
</reference>
<dbReference type="InterPro" id="IPR015927">
    <property type="entry name" value="Peptidase_S24_S26A/B/C"/>
</dbReference>
<dbReference type="CDD" id="cd00093">
    <property type="entry name" value="HTH_XRE"/>
    <property type="match status" value="1"/>
</dbReference>
<dbReference type="Pfam" id="PF00717">
    <property type="entry name" value="Peptidase_S24"/>
    <property type="match status" value="1"/>
</dbReference>
<evidence type="ECO:0000313" key="6">
    <source>
        <dbReference type="Proteomes" id="UP000549134"/>
    </source>
</evidence>
<feature type="domain" description="HTH cro/C1-type" evidence="4">
    <location>
        <begin position="10"/>
        <end position="62"/>
    </location>
</feature>
<dbReference type="PANTHER" id="PTHR40661">
    <property type="match status" value="1"/>
</dbReference>
<dbReference type="EMBL" id="JACAQK010000015">
    <property type="protein sequence ID" value="NWD38226.1"/>
    <property type="molecule type" value="Genomic_DNA"/>
</dbReference>
<dbReference type="InterPro" id="IPR036286">
    <property type="entry name" value="LexA/Signal_pep-like_sf"/>
</dbReference>
<dbReference type="InterPro" id="IPR010982">
    <property type="entry name" value="Lambda_DNA-bd_dom_sf"/>
</dbReference>
<evidence type="ECO:0000259" key="4">
    <source>
        <dbReference type="PROSITE" id="PS50943"/>
    </source>
</evidence>
<dbReference type="SMART" id="SM00530">
    <property type="entry name" value="HTH_XRE"/>
    <property type="match status" value="1"/>
</dbReference>
<dbReference type="PANTHER" id="PTHR40661:SF2">
    <property type="entry name" value="HTH-TYPE TRANSCRIPTIONAL REGULATOR PRTR"/>
    <property type="match status" value="1"/>
</dbReference>
<sequence length="239" mass="27071">MTTQHSGYRLKEELLSQGIAQAEFAKSMGVSAQTLNNWFVRGVPGRMLIPVANRLRIAITWLNEGEGPRHTFGKEDPSLDMARMSLWDEKTPLEDDEVEVPFLREVELAAGAGRFAIEESSDSNLRFSKKNLRENGVQFDQARCVTVRGNSMLPVLRDGATVGVNIGRKSLGDLVDGELYAINHNGQLRIKQVYRLPTGISLRSFNREDHPDEEYSFQQMQDQEISILGHVFWWAMYAK</sequence>
<keyword evidence="2" id="KW-0238">DNA-binding</keyword>
<gene>
    <name evidence="5" type="ORF">HX787_20385</name>
</gene>
<proteinExistence type="predicted"/>
<evidence type="ECO:0000256" key="2">
    <source>
        <dbReference type="ARBA" id="ARBA00023125"/>
    </source>
</evidence>
<dbReference type="Gene3D" id="2.10.109.10">
    <property type="entry name" value="Umud Fragment, subunit A"/>
    <property type="match status" value="1"/>
</dbReference>
<dbReference type="RefSeq" id="WP_177007962.1">
    <property type="nucleotide sequence ID" value="NZ_JACAQK010000015.1"/>
</dbReference>
<comment type="caution">
    <text evidence="5">The sequence shown here is derived from an EMBL/GenBank/DDBJ whole genome shotgun (WGS) entry which is preliminary data.</text>
</comment>
<dbReference type="InterPro" id="IPR001387">
    <property type="entry name" value="Cro/C1-type_HTH"/>
</dbReference>
<dbReference type="SUPFAM" id="SSF47413">
    <property type="entry name" value="lambda repressor-like DNA-binding domains"/>
    <property type="match status" value="1"/>
</dbReference>
<dbReference type="Proteomes" id="UP000549134">
    <property type="component" value="Unassembled WGS sequence"/>
</dbReference>
<dbReference type="Gene3D" id="1.10.260.40">
    <property type="entry name" value="lambda repressor-like DNA-binding domains"/>
    <property type="match status" value="1"/>
</dbReference>
<keyword evidence="3" id="KW-0804">Transcription</keyword>
<organism evidence="5 6">
    <name type="scientific">Pseudomonas tolaasii</name>
    <dbReference type="NCBI Taxonomy" id="29442"/>
    <lineage>
        <taxon>Bacteria</taxon>
        <taxon>Pseudomonadati</taxon>
        <taxon>Pseudomonadota</taxon>
        <taxon>Gammaproteobacteria</taxon>
        <taxon>Pseudomonadales</taxon>
        <taxon>Pseudomonadaceae</taxon>
        <taxon>Pseudomonas</taxon>
    </lineage>
</organism>
<keyword evidence="1" id="KW-0805">Transcription regulation</keyword>
<evidence type="ECO:0000256" key="3">
    <source>
        <dbReference type="ARBA" id="ARBA00023163"/>
    </source>
</evidence>
<dbReference type="InterPro" id="IPR039418">
    <property type="entry name" value="LexA-like"/>
</dbReference>
<evidence type="ECO:0000313" key="5">
    <source>
        <dbReference type="EMBL" id="NWD38226.1"/>
    </source>
</evidence>
<dbReference type="SUPFAM" id="SSF51306">
    <property type="entry name" value="LexA/Signal peptidase"/>
    <property type="match status" value="1"/>
</dbReference>
<dbReference type="PROSITE" id="PS50943">
    <property type="entry name" value="HTH_CROC1"/>
    <property type="match status" value="1"/>
</dbReference>
<dbReference type="AlphaFoldDB" id="A0A7Y8DR73"/>
<name>A0A7Y8DR73_PSETO</name>
<dbReference type="CDD" id="cd06529">
    <property type="entry name" value="S24_LexA-like"/>
    <property type="match status" value="1"/>
</dbReference>